<evidence type="ECO:0000313" key="4">
    <source>
        <dbReference type="Proteomes" id="UP001168505"/>
    </source>
</evidence>
<dbReference type="Proteomes" id="UP001168505">
    <property type="component" value="Unassembled WGS sequence"/>
</dbReference>
<dbReference type="PROSITE" id="PS50994">
    <property type="entry name" value="INTEGRASE"/>
    <property type="match status" value="1"/>
</dbReference>
<keyword evidence="1" id="KW-0233">DNA recombination</keyword>
<dbReference type="GO" id="GO:0003676">
    <property type="term" value="F:nucleic acid binding"/>
    <property type="evidence" value="ECO:0007669"/>
    <property type="project" value="InterPro"/>
</dbReference>
<evidence type="ECO:0000259" key="2">
    <source>
        <dbReference type="PROSITE" id="PS50994"/>
    </source>
</evidence>
<gene>
    <name evidence="3" type="ORF">QVN40_02290</name>
</gene>
<dbReference type="SUPFAM" id="SSF53098">
    <property type="entry name" value="Ribonuclease H-like"/>
    <property type="match status" value="1"/>
</dbReference>
<dbReference type="Gene3D" id="3.30.420.10">
    <property type="entry name" value="Ribonuclease H-like superfamily/Ribonuclease H"/>
    <property type="match status" value="1"/>
</dbReference>
<dbReference type="InterPro" id="IPR036397">
    <property type="entry name" value="RNaseH_sf"/>
</dbReference>
<reference evidence="3" key="2">
    <citation type="submission" date="2023-08" db="EMBL/GenBank/DDBJ databases">
        <title>Identification and characterization of horizontal gene transfer across gut microbiota members of farm animals based on homology search.</title>
        <authorList>
            <person name="Schwarzerova J."/>
            <person name="Nykrynova M."/>
            <person name="Jureckova K."/>
            <person name="Cejkova D."/>
            <person name="Rychlik I."/>
        </authorList>
    </citation>
    <scope>NUCLEOTIDE SEQUENCE</scope>
    <source>
        <strain evidence="3">15_COKtk</strain>
    </source>
</reference>
<dbReference type="InterPro" id="IPR053392">
    <property type="entry name" value="Transposase_IS30-like"/>
</dbReference>
<dbReference type="RefSeq" id="WP_289826625.1">
    <property type="nucleotide sequence ID" value="NZ_JAUEIR010000002.1"/>
</dbReference>
<evidence type="ECO:0000256" key="1">
    <source>
        <dbReference type="ARBA" id="ARBA00023172"/>
    </source>
</evidence>
<dbReference type="EMBL" id="JAUEIR010000002">
    <property type="protein sequence ID" value="MDN0068530.1"/>
    <property type="molecule type" value="Genomic_DNA"/>
</dbReference>
<dbReference type="NCBIfam" id="NF033563">
    <property type="entry name" value="transpos_IS30"/>
    <property type="match status" value="1"/>
</dbReference>
<dbReference type="AlphaFoldDB" id="A0AAW7JNJ0"/>
<dbReference type="InterPro" id="IPR001584">
    <property type="entry name" value="Integrase_cat-core"/>
</dbReference>
<name>A0AAW7JNJ0_9ACTN</name>
<feature type="domain" description="Integrase catalytic" evidence="2">
    <location>
        <begin position="217"/>
        <end position="387"/>
    </location>
</feature>
<dbReference type="GO" id="GO:0032196">
    <property type="term" value="P:transposition"/>
    <property type="evidence" value="ECO:0007669"/>
    <property type="project" value="TreeGrafter"/>
</dbReference>
<dbReference type="PANTHER" id="PTHR10948:SF23">
    <property type="entry name" value="TRANSPOSASE INSI FOR INSERTION SEQUENCE ELEMENT IS30A-RELATED"/>
    <property type="match status" value="1"/>
</dbReference>
<protein>
    <submittedName>
        <fullName evidence="3">IS30 family transposase</fullName>
    </submittedName>
</protein>
<organism evidence="3 4">
    <name type="scientific">Collinsella ihumii</name>
    <dbReference type="NCBI Taxonomy" id="1720204"/>
    <lineage>
        <taxon>Bacteria</taxon>
        <taxon>Bacillati</taxon>
        <taxon>Actinomycetota</taxon>
        <taxon>Coriobacteriia</taxon>
        <taxon>Coriobacteriales</taxon>
        <taxon>Coriobacteriaceae</taxon>
        <taxon>Collinsella</taxon>
    </lineage>
</organism>
<dbReference type="InterPro" id="IPR051917">
    <property type="entry name" value="Transposase-Integrase"/>
</dbReference>
<dbReference type="GO" id="GO:0005829">
    <property type="term" value="C:cytosol"/>
    <property type="evidence" value="ECO:0007669"/>
    <property type="project" value="TreeGrafter"/>
</dbReference>
<reference evidence="3" key="1">
    <citation type="submission" date="2023-06" db="EMBL/GenBank/DDBJ databases">
        <authorList>
            <person name="Zeman M."/>
            <person name="Kubasova T."/>
            <person name="Jahodarova E."/>
            <person name="Nykrynova M."/>
            <person name="Rychlik I."/>
        </authorList>
    </citation>
    <scope>NUCLEOTIDE SEQUENCE</scope>
    <source>
        <strain evidence="3">15_COKtk</strain>
    </source>
</reference>
<dbReference type="Pfam" id="PF13936">
    <property type="entry name" value="HTH_38"/>
    <property type="match status" value="1"/>
</dbReference>
<sequence>MKGSKRAKAAPLAARRAYPRLTLDDRRGIERGLDGGESMREIARRLGRPPSTVTREVKRNRVYLRPRGMEGERFPAEGPDGLCGLLARSPGVCNGCRKRACGCSRTPKAVYRAARAHALADEELRGARRGVDETEEGMAMKLEVIRSDLARGLSPEQIAATRPSLGVSKSTIYRWADEGYGGMSNMELRRKVGYKPRRRKVPRRPTPHSDRRSHAAFLALPRDARDGRWEMDTVEGRSGDSAVVLTLLNRATRFQLALPMAAQTSAETVRALGALRALLGEDGVRRVFAVVLTDNGSEFADEAGIAAALCERPGETRLFYCDPMRSDQKGSCERNHVEIRKLLPKGRGISFDRLAPADCALLMSHVNSEPRGSLAFMCPSAMLLAAYGGDARALLDGLGVEVLDPSELDLTPGCIERARAERGDGPLAG</sequence>
<dbReference type="GO" id="GO:0015074">
    <property type="term" value="P:DNA integration"/>
    <property type="evidence" value="ECO:0007669"/>
    <property type="project" value="InterPro"/>
</dbReference>
<dbReference type="GO" id="GO:0006310">
    <property type="term" value="P:DNA recombination"/>
    <property type="evidence" value="ECO:0007669"/>
    <property type="project" value="UniProtKB-KW"/>
</dbReference>
<proteinExistence type="predicted"/>
<dbReference type="PANTHER" id="PTHR10948">
    <property type="entry name" value="TRANSPOSASE"/>
    <property type="match status" value="1"/>
</dbReference>
<dbReference type="InterPro" id="IPR012337">
    <property type="entry name" value="RNaseH-like_sf"/>
</dbReference>
<dbReference type="InterPro" id="IPR025246">
    <property type="entry name" value="IS30-like_HTH"/>
</dbReference>
<accession>A0AAW7JNJ0</accession>
<evidence type="ECO:0000313" key="3">
    <source>
        <dbReference type="EMBL" id="MDN0068530.1"/>
    </source>
</evidence>
<comment type="caution">
    <text evidence="3">The sequence shown here is derived from an EMBL/GenBank/DDBJ whole genome shotgun (WGS) entry which is preliminary data.</text>
</comment>
<dbReference type="GO" id="GO:0004803">
    <property type="term" value="F:transposase activity"/>
    <property type="evidence" value="ECO:0007669"/>
    <property type="project" value="TreeGrafter"/>
</dbReference>